<proteinExistence type="predicted"/>
<name>A0A7J8V8N3_9ROSI</name>
<evidence type="ECO:0000313" key="8">
    <source>
        <dbReference type="EMBL" id="MBA0659141.1"/>
    </source>
</evidence>
<dbReference type="AlphaFoldDB" id="A0A7J8V8N3"/>
<dbReference type="Gene3D" id="2.40.330.10">
    <property type="entry name" value="DNA-binding pseudobarrel domain"/>
    <property type="match status" value="2"/>
</dbReference>
<dbReference type="SUPFAM" id="SSF101936">
    <property type="entry name" value="DNA-binding pseudobarrel domain"/>
    <property type="match status" value="2"/>
</dbReference>
<evidence type="ECO:0000256" key="4">
    <source>
        <dbReference type="ARBA" id="ARBA00023163"/>
    </source>
</evidence>
<dbReference type="CDD" id="cd10017">
    <property type="entry name" value="B3_DNA"/>
    <property type="match status" value="2"/>
</dbReference>
<dbReference type="PANTHER" id="PTHR31391">
    <property type="entry name" value="B3 DOMAIN-CONTAINING PROTEIN OS11G0197600-RELATED"/>
    <property type="match status" value="1"/>
</dbReference>
<evidence type="ECO:0000256" key="5">
    <source>
        <dbReference type="ARBA" id="ARBA00023242"/>
    </source>
</evidence>
<organism evidence="8 9">
    <name type="scientific">Gossypium klotzschianum</name>
    <dbReference type="NCBI Taxonomy" id="34286"/>
    <lineage>
        <taxon>Eukaryota</taxon>
        <taxon>Viridiplantae</taxon>
        <taxon>Streptophyta</taxon>
        <taxon>Embryophyta</taxon>
        <taxon>Tracheophyta</taxon>
        <taxon>Spermatophyta</taxon>
        <taxon>Magnoliopsida</taxon>
        <taxon>eudicotyledons</taxon>
        <taxon>Gunneridae</taxon>
        <taxon>Pentapetalae</taxon>
        <taxon>rosids</taxon>
        <taxon>malvids</taxon>
        <taxon>Malvales</taxon>
        <taxon>Malvaceae</taxon>
        <taxon>Malvoideae</taxon>
        <taxon>Gossypium</taxon>
    </lineage>
</organism>
<dbReference type="GO" id="GO:0003677">
    <property type="term" value="F:DNA binding"/>
    <property type="evidence" value="ECO:0007669"/>
    <property type="project" value="UniProtKB-KW"/>
</dbReference>
<dbReference type="Proteomes" id="UP000593573">
    <property type="component" value="Unassembled WGS sequence"/>
</dbReference>
<sequence length="417" mass="47088">MGDSSEDCRSREEEIFWTHFQCIHFSQFLRGDFLHQLAGISNQLYLSLVCSSLKNSGIVASFTFDSEPHLVLQEIPEKFAKNIRKKLPETVTVKGPSGIIWDLGLTADGDTLFFNDGWRNFVLDHFLEENDLLIFKYNGLSHFDVLMFEGQSLCEKGSSYFVRKCVHPESENGYQNKRKIDENPDEIVHKSSQCGLESSPEKSTNNDIGTAPSRGPINSAPTNKKMRYAGSSTKSIYARHLGGKERCTFPGEVRFETEFDGAIMDEGDFSPHPTCYNGPLTQFEKANAIAKAQEALTGDGFMVVMKPTHVWRRFYMAIPVAWTAKHHLKENTDIILRINKRTWRTRYNYHKNRDCGGLSGGWKCFVNDNNLIEYDVCVFEPSNIGGKPIILDVIIIRVLDSAVQAPVPLTITHPASC</sequence>
<evidence type="ECO:0000313" key="9">
    <source>
        <dbReference type="Proteomes" id="UP000593573"/>
    </source>
</evidence>
<dbReference type="OrthoDB" id="590488at2759"/>
<dbReference type="Pfam" id="PF02362">
    <property type="entry name" value="B3"/>
    <property type="match status" value="2"/>
</dbReference>
<keyword evidence="9" id="KW-1185">Reference proteome</keyword>
<evidence type="ECO:0000259" key="7">
    <source>
        <dbReference type="PROSITE" id="PS50863"/>
    </source>
</evidence>
<keyword evidence="3" id="KW-0238">DNA-binding</keyword>
<gene>
    <name evidence="8" type="ORF">Goklo_011299</name>
</gene>
<evidence type="ECO:0000256" key="1">
    <source>
        <dbReference type="ARBA" id="ARBA00004123"/>
    </source>
</evidence>
<keyword evidence="4" id="KW-0804">Transcription</keyword>
<accession>A0A7J8V8N3</accession>
<feature type="compositionally biased region" description="Polar residues" evidence="6">
    <location>
        <begin position="190"/>
        <end position="208"/>
    </location>
</feature>
<evidence type="ECO:0000256" key="3">
    <source>
        <dbReference type="ARBA" id="ARBA00023125"/>
    </source>
</evidence>
<comment type="subcellular location">
    <subcellularLocation>
        <location evidence="1">Nucleus</location>
    </subcellularLocation>
</comment>
<feature type="compositionally biased region" description="Basic and acidic residues" evidence="6">
    <location>
        <begin position="178"/>
        <end position="189"/>
    </location>
</feature>
<keyword evidence="2" id="KW-0805">Transcription regulation</keyword>
<dbReference type="PANTHER" id="PTHR31391:SF157">
    <property type="entry name" value="B3 DOMAIN-CONTAINING PROTEIN REM16"/>
    <property type="match status" value="1"/>
</dbReference>
<evidence type="ECO:0000256" key="2">
    <source>
        <dbReference type="ARBA" id="ARBA00023015"/>
    </source>
</evidence>
<protein>
    <recommendedName>
        <fullName evidence="7">TF-B3 domain-containing protein</fullName>
    </recommendedName>
</protein>
<evidence type="ECO:0000256" key="6">
    <source>
        <dbReference type="SAM" id="MobiDB-lite"/>
    </source>
</evidence>
<dbReference type="InterPro" id="IPR015300">
    <property type="entry name" value="DNA-bd_pseudobarrel_sf"/>
</dbReference>
<feature type="region of interest" description="Disordered" evidence="6">
    <location>
        <begin position="174"/>
        <end position="225"/>
    </location>
</feature>
<dbReference type="GO" id="GO:0005634">
    <property type="term" value="C:nucleus"/>
    <property type="evidence" value="ECO:0007669"/>
    <property type="project" value="UniProtKB-SubCell"/>
</dbReference>
<comment type="caution">
    <text evidence="8">The sequence shown here is derived from an EMBL/GenBank/DDBJ whole genome shotgun (WGS) entry which is preliminary data.</text>
</comment>
<dbReference type="InterPro" id="IPR044837">
    <property type="entry name" value="REM16-like"/>
</dbReference>
<feature type="domain" description="TF-B3" evidence="7">
    <location>
        <begin position="75"/>
        <end position="151"/>
    </location>
</feature>
<feature type="domain" description="TF-B3" evidence="7">
    <location>
        <begin position="301"/>
        <end position="399"/>
    </location>
</feature>
<reference evidence="8 9" key="1">
    <citation type="journal article" date="2019" name="Genome Biol. Evol.">
        <title>Insights into the evolution of the New World diploid cottons (Gossypium, subgenus Houzingenia) based on genome sequencing.</title>
        <authorList>
            <person name="Grover C.E."/>
            <person name="Arick M.A. 2nd"/>
            <person name="Thrash A."/>
            <person name="Conover J.L."/>
            <person name="Sanders W.S."/>
            <person name="Peterson D.G."/>
            <person name="Frelichowski J.E."/>
            <person name="Scheffler J.A."/>
            <person name="Scheffler B.E."/>
            <person name="Wendel J.F."/>
        </authorList>
    </citation>
    <scope>NUCLEOTIDE SEQUENCE [LARGE SCALE GENOMIC DNA]</scope>
    <source>
        <strain evidence="8">57</strain>
        <tissue evidence="8">Leaf</tissue>
    </source>
</reference>
<dbReference type="SMART" id="SM01019">
    <property type="entry name" value="B3"/>
    <property type="match status" value="2"/>
</dbReference>
<dbReference type="InterPro" id="IPR003340">
    <property type="entry name" value="B3_DNA-bd"/>
</dbReference>
<dbReference type="EMBL" id="JABFAB010000009">
    <property type="protein sequence ID" value="MBA0659141.1"/>
    <property type="molecule type" value="Genomic_DNA"/>
</dbReference>
<dbReference type="PROSITE" id="PS50863">
    <property type="entry name" value="B3"/>
    <property type="match status" value="2"/>
</dbReference>
<keyword evidence="5" id="KW-0539">Nucleus</keyword>